<reference evidence="3" key="1">
    <citation type="journal article" date="2019" name="Int. J. Syst. Evol. Microbiol.">
        <title>The Global Catalogue of Microorganisms (GCM) 10K type strain sequencing project: providing services to taxonomists for standard genome sequencing and annotation.</title>
        <authorList>
            <consortium name="The Broad Institute Genomics Platform"/>
            <consortium name="The Broad Institute Genome Sequencing Center for Infectious Disease"/>
            <person name="Wu L."/>
            <person name="Ma J."/>
        </authorList>
    </citation>
    <scope>NUCLEOTIDE SEQUENCE [LARGE SCALE GENOMIC DNA]</scope>
    <source>
        <strain evidence="3">JCM 9381</strain>
    </source>
</reference>
<dbReference type="RefSeq" id="WP_346150358.1">
    <property type="nucleotide sequence ID" value="NZ_BAAAUW010000001.1"/>
</dbReference>
<gene>
    <name evidence="2" type="ORF">GCM10010469_01030</name>
</gene>
<dbReference type="InterPro" id="IPR006121">
    <property type="entry name" value="HMA_dom"/>
</dbReference>
<organism evidence="2 3">
    <name type="scientific">Streptomyces labedae</name>
    <dbReference type="NCBI Taxonomy" id="285569"/>
    <lineage>
        <taxon>Bacteria</taxon>
        <taxon>Bacillati</taxon>
        <taxon>Actinomycetota</taxon>
        <taxon>Actinomycetes</taxon>
        <taxon>Kitasatosporales</taxon>
        <taxon>Streptomycetaceae</taxon>
        <taxon>Streptomyces</taxon>
    </lineage>
</organism>
<sequence>MTTETTASSCCGSGSCGSGTTVDIQSAGVTTVYKVSGMTCGHCEGAVSNEVSALDGVTSVQAVAKTGEVTVVSAAPLDEEAVRAAVDEAGYELVGRA</sequence>
<dbReference type="Proteomes" id="UP001500728">
    <property type="component" value="Unassembled WGS sequence"/>
</dbReference>
<dbReference type="InterPro" id="IPR036163">
    <property type="entry name" value="HMA_dom_sf"/>
</dbReference>
<evidence type="ECO:0000259" key="1">
    <source>
        <dbReference type="PROSITE" id="PS50846"/>
    </source>
</evidence>
<name>A0ABP6QPV3_9ACTN</name>
<dbReference type="CDD" id="cd00371">
    <property type="entry name" value="HMA"/>
    <property type="match status" value="1"/>
</dbReference>
<protein>
    <recommendedName>
        <fullName evidence="1">HMA domain-containing protein</fullName>
    </recommendedName>
</protein>
<dbReference type="EMBL" id="BAAAUW010000001">
    <property type="protein sequence ID" value="GAA3245724.1"/>
    <property type="molecule type" value="Genomic_DNA"/>
</dbReference>
<dbReference type="PROSITE" id="PS50846">
    <property type="entry name" value="HMA_2"/>
    <property type="match status" value="1"/>
</dbReference>
<dbReference type="SUPFAM" id="SSF55008">
    <property type="entry name" value="HMA, heavy metal-associated domain"/>
    <property type="match status" value="1"/>
</dbReference>
<dbReference type="Gene3D" id="3.30.70.100">
    <property type="match status" value="1"/>
</dbReference>
<accession>A0ABP6QPV3</accession>
<comment type="caution">
    <text evidence="2">The sequence shown here is derived from an EMBL/GenBank/DDBJ whole genome shotgun (WGS) entry which is preliminary data.</text>
</comment>
<evidence type="ECO:0000313" key="3">
    <source>
        <dbReference type="Proteomes" id="UP001500728"/>
    </source>
</evidence>
<keyword evidence="3" id="KW-1185">Reference proteome</keyword>
<dbReference type="PRINTS" id="PR00944">
    <property type="entry name" value="CUEXPORT"/>
</dbReference>
<dbReference type="InterPro" id="IPR000428">
    <property type="entry name" value="Cu-bd"/>
</dbReference>
<feature type="domain" description="HMA" evidence="1">
    <location>
        <begin position="29"/>
        <end position="94"/>
    </location>
</feature>
<dbReference type="Pfam" id="PF00403">
    <property type="entry name" value="HMA"/>
    <property type="match status" value="1"/>
</dbReference>
<evidence type="ECO:0000313" key="2">
    <source>
        <dbReference type="EMBL" id="GAA3245724.1"/>
    </source>
</evidence>
<proteinExistence type="predicted"/>